<proteinExistence type="predicted"/>
<organism evidence="2 3">
    <name type="scientific">Brachionus plicatilis</name>
    <name type="common">Marine rotifer</name>
    <name type="synonym">Brachionus muelleri</name>
    <dbReference type="NCBI Taxonomy" id="10195"/>
    <lineage>
        <taxon>Eukaryota</taxon>
        <taxon>Metazoa</taxon>
        <taxon>Spiralia</taxon>
        <taxon>Gnathifera</taxon>
        <taxon>Rotifera</taxon>
        <taxon>Eurotatoria</taxon>
        <taxon>Monogononta</taxon>
        <taxon>Pseudotrocha</taxon>
        <taxon>Ploima</taxon>
        <taxon>Brachionidae</taxon>
        <taxon>Brachionus</taxon>
    </lineage>
</organism>
<keyword evidence="3" id="KW-1185">Reference proteome</keyword>
<name>A0A3M7SSL1_BRAPC</name>
<dbReference type="Proteomes" id="UP000276133">
    <property type="component" value="Unassembled WGS sequence"/>
</dbReference>
<protein>
    <submittedName>
        <fullName evidence="2">Uncharacterized protein</fullName>
    </submittedName>
</protein>
<evidence type="ECO:0000313" key="3">
    <source>
        <dbReference type="Proteomes" id="UP000276133"/>
    </source>
</evidence>
<keyword evidence="1" id="KW-1133">Transmembrane helix</keyword>
<keyword evidence="1" id="KW-0812">Transmembrane</keyword>
<sequence length="87" mass="9766">MMQTFIKINLAMDMILITNLANTYCGLIGIPAFFNLPWFVSALVISRSKSSLENLSLSAIIAQDLCSCRQRQLCHNLTYKAGFFTID</sequence>
<dbReference type="EMBL" id="REGN01000830">
    <property type="protein sequence ID" value="RNA38736.1"/>
    <property type="molecule type" value="Genomic_DNA"/>
</dbReference>
<evidence type="ECO:0000256" key="1">
    <source>
        <dbReference type="SAM" id="Phobius"/>
    </source>
</evidence>
<dbReference type="OrthoDB" id="106784at2759"/>
<keyword evidence="1" id="KW-0472">Membrane</keyword>
<dbReference type="AlphaFoldDB" id="A0A3M7SSL1"/>
<gene>
    <name evidence="2" type="ORF">BpHYR1_013991</name>
</gene>
<accession>A0A3M7SSL1</accession>
<evidence type="ECO:0000313" key="2">
    <source>
        <dbReference type="EMBL" id="RNA38736.1"/>
    </source>
</evidence>
<comment type="caution">
    <text evidence="2">The sequence shown here is derived from an EMBL/GenBank/DDBJ whole genome shotgun (WGS) entry which is preliminary data.</text>
</comment>
<reference evidence="2 3" key="1">
    <citation type="journal article" date="2018" name="Sci. Rep.">
        <title>Genomic signatures of local adaptation to the degree of environmental predictability in rotifers.</title>
        <authorList>
            <person name="Franch-Gras L."/>
            <person name="Hahn C."/>
            <person name="Garcia-Roger E.M."/>
            <person name="Carmona M.J."/>
            <person name="Serra M."/>
            <person name="Gomez A."/>
        </authorList>
    </citation>
    <scope>NUCLEOTIDE SEQUENCE [LARGE SCALE GENOMIC DNA]</scope>
    <source>
        <strain evidence="2">HYR1</strain>
    </source>
</reference>
<feature type="transmembrane region" description="Helical" evidence="1">
    <location>
        <begin position="20"/>
        <end position="45"/>
    </location>
</feature>